<comment type="caution">
    <text evidence="6">The sequence shown here is derived from an EMBL/GenBank/DDBJ whole genome shotgun (WGS) entry which is preliminary data.</text>
</comment>
<dbReference type="Pfam" id="PF25975">
    <property type="entry name" value="CzcB_C"/>
    <property type="match status" value="1"/>
</dbReference>
<dbReference type="RefSeq" id="WP_107036628.1">
    <property type="nucleotide sequence ID" value="NZ_CAONGC010000025.1"/>
</dbReference>
<organism evidence="6 7">
    <name type="scientific">Paramuribaculum intestinale</name>
    <dbReference type="NCBI Taxonomy" id="2094151"/>
    <lineage>
        <taxon>Bacteria</taxon>
        <taxon>Pseudomonadati</taxon>
        <taxon>Bacteroidota</taxon>
        <taxon>Bacteroidia</taxon>
        <taxon>Bacteroidales</taxon>
        <taxon>Muribaculaceae</taxon>
        <taxon>Paramuribaculum</taxon>
    </lineage>
</organism>
<dbReference type="PANTHER" id="PTHR32347">
    <property type="entry name" value="EFFLUX SYSTEM COMPONENT YKNX-RELATED"/>
    <property type="match status" value="1"/>
</dbReference>
<keyword evidence="4" id="KW-0472">Membrane</keyword>
<feature type="domain" description="CzcB-like C-terminal circularly permuted SH3-like" evidence="5">
    <location>
        <begin position="363"/>
        <end position="401"/>
    </location>
</feature>
<dbReference type="Gene3D" id="2.40.30.170">
    <property type="match status" value="1"/>
</dbReference>
<gene>
    <name evidence="6" type="ORF">C5O25_10130</name>
</gene>
<dbReference type="Gene3D" id="2.40.420.20">
    <property type="match status" value="1"/>
</dbReference>
<sequence>MDREIPKEVLRRERRNLIIKWSAAGIAVIVAIIVLLSMMRRSVNAADLTFSIADVGTIETSVNASGRVVPAFEEIINSPISTKIVEVYSTEGDSVAAGTPLLLLDLQSAQVEVDKLNDERRRMTYQLEQQRLANHTYLSSLEMQLKVKEMDVNRKRVEVVNERRLDSIGSGTGEKVREAELAYRTGVLELEQLRQQLVNDRQVKDAELKMKQIEIDIFEKNYAEKMRTLNDARILAPRPATLTYINNNIGQQIGQGEKVAVISDLSHFKVDAEIADSYGDRVSPGAHAKVRLGKTQLDGHVSSVTPLSKNGVISFTIMLDDDDNQRLRSGLRTDVFVMCDIKDEVLRIANAPFFKGPGVYDLFVESSDGELEKRQVKLGDSNYEYVEVVSGLKKGERVVVSDMSNFAKSERLKLNK</sequence>
<dbReference type="InterPro" id="IPR050465">
    <property type="entry name" value="UPF0194_transport"/>
</dbReference>
<evidence type="ECO:0000256" key="2">
    <source>
        <dbReference type="ARBA" id="ARBA00023054"/>
    </source>
</evidence>
<feature type="coiled-coil region" evidence="3">
    <location>
        <begin position="106"/>
        <end position="133"/>
    </location>
</feature>
<evidence type="ECO:0000256" key="3">
    <source>
        <dbReference type="SAM" id="Coils"/>
    </source>
</evidence>
<comment type="subcellular location">
    <subcellularLocation>
        <location evidence="1">Cell envelope</location>
    </subcellularLocation>
</comment>
<dbReference type="EMBL" id="PUBV01000023">
    <property type="protein sequence ID" value="PWB06526.1"/>
    <property type="molecule type" value="Genomic_DNA"/>
</dbReference>
<proteinExistence type="predicted"/>
<dbReference type="AlphaFoldDB" id="A0A2V1IVQ0"/>
<reference evidence="7" key="1">
    <citation type="submission" date="2018-02" db="EMBL/GenBank/DDBJ databases">
        <authorList>
            <person name="Clavel T."/>
            <person name="Strowig T."/>
        </authorList>
    </citation>
    <scope>NUCLEOTIDE SEQUENCE [LARGE SCALE GENOMIC DNA]</scope>
    <source>
        <strain evidence="7">DSM 100764</strain>
    </source>
</reference>
<keyword evidence="4" id="KW-1133">Transmembrane helix</keyword>
<protein>
    <submittedName>
        <fullName evidence="6">HlyD family secretion protein</fullName>
    </submittedName>
</protein>
<accession>A0A2V1IVQ0</accession>
<dbReference type="InterPro" id="IPR058649">
    <property type="entry name" value="CzcB_C"/>
</dbReference>
<dbReference type="Proteomes" id="UP000244925">
    <property type="component" value="Unassembled WGS sequence"/>
</dbReference>
<feature type="transmembrane region" description="Helical" evidence="4">
    <location>
        <begin position="21"/>
        <end position="39"/>
    </location>
</feature>
<dbReference type="PANTHER" id="PTHR32347:SF14">
    <property type="entry name" value="EFFLUX SYSTEM COMPONENT YKNX-RELATED"/>
    <property type="match status" value="1"/>
</dbReference>
<dbReference type="GO" id="GO:0030313">
    <property type="term" value="C:cell envelope"/>
    <property type="evidence" value="ECO:0007669"/>
    <property type="project" value="UniProtKB-SubCell"/>
</dbReference>
<keyword evidence="2 3" id="KW-0175">Coiled coil</keyword>
<evidence type="ECO:0000256" key="1">
    <source>
        <dbReference type="ARBA" id="ARBA00004196"/>
    </source>
</evidence>
<evidence type="ECO:0000259" key="5">
    <source>
        <dbReference type="Pfam" id="PF25975"/>
    </source>
</evidence>
<evidence type="ECO:0000313" key="6">
    <source>
        <dbReference type="EMBL" id="PWB06526.1"/>
    </source>
</evidence>
<keyword evidence="7" id="KW-1185">Reference proteome</keyword>
<evidence type="ECO:0000313" key="7">
    <source>
        <dbReference type="Proteomes" id="UP000244925"/>
    </source>
</evidence>
<dbReference type="GeneID" id="93423183"/>
<evidence type="ECO:0000256" key="4">
    <source>
        <dbReference type="SAM" id="Phobius"/>
    </source>
</evidence>
<keyword evidence="4" id="KW-0812">Transmembrane</keyword>
<name>A0A2V1IVQ0_9BACT</name>